<dbReference type="Gramene" id="rna19977">
    <property type="protein sequence ID" value="RHN71310.1"/>
    <property type="gene ID" value="gene19977"/>
</dbReference>
<organism evidence="1 2">
    <name type="scientific">Medicago truncatula</name>
    <name type="common">Barrel medic</name>
    <name type="synonym">Medicago tribuloides</name>
    <dbReference type="NCBI Taxonomy" id="3880"/>
    <lineage>
        <taxon>Eukaryota</taxon>
        <taxon>Viridiplantae</taxon>
        <taxon>Streptophyta</taxon>
        <taxon>Embryophyta</taxon>
        <taxon>Tracheophyta</taxon>
        <taxon>Spermatophyta</taxon>
        <taxon>Magnoliopsida</taxon>
        <taxon>eudicotyledons</taxon>
        <taxon>Gunneridae</taxon>
        <taxon>Pentapetalae</taxon>
        <taxon>rosids</taxon>
        <taxon>fabids</taxon>
        <taxon>Fabales</taxon>
        <taxon>Fabaceae</taxon>
        <taxon>Papilionoideae</taxon>
        <taxon>50 kb inversion clade</taxon>
        <taxon>NPAAA clade</taxon>
        <taxon>Hologalegina</taxon>
        <taxon>IRL clade</taxon>
        <taxon>Trifolieae</taxon>
        <taxon>Medicago</taxon>
    </lineage>
</organism>
<protein>
    <submittedName>
        <fullName evidence="1">Uncharacterized protein</fullName>
    </submittedName>
</protein>
<gene>
    <name evidence="1" type="ORF">MtrunA17_Chr3g0144861</name>
</gene>
<name>A0A396J0I0_MEDTR</name>
<dbReference type="EMBL" id="PSQE01000003">
    <property type="protein sequence ID" value="RHN71310.1"/>
    <property type="molecule type" value="Genomic_DNA"/>
</dbReference>
<reference evidence="2" key="1">
    <citation type="journal article" date="2018" name="Nat. Plants">
        <title>Whole-genome landscape of Medicago truncatula symbiotic genes.</title>
        <authorList>
            <person name="Pecrix Y."/>
            <person name="Staton S.E."/>
            <person name="Sallet E."/>
            <person name="Lelandais-Briere C."/>
            <person name="Moreau S."/>
            <person name="Carrere S."/>
            <person name="Blein T."/>
            <person name="Jardinaud M.F."/>
            <person name="Latrasse D."/>
            <person name="Zouine M."/>
            <person name="Zahm M."/>
            <person name="Kreplak J."/>
            <person name="Mayjonade B."/>
            <person name="Satge C."/>
            <person name="Perez M."/>
            <person name="Cauet S."/>
            <person name="Marande W."/>
            <person name="Chantry-Darmon C."/>
            <person name="Lopez-Roques C."/>
            <person name="Bouchez O."/>
            <person name="Berard A."/>
            <person name="Debelle F."/>
            <person name="Munos S."/>
            <person name="Bendahmane A."/>
            <person name="Berges H."/>
            <person name="Niebel A."/>
            <person name="Buitink J."/>
            <person name="Frugier F."/>
            <person name="Benhamed M."/>
            <person name="Crespi M."/>
            <person name="Gouzy J."/>
            <person name="Gamas P."/>
        </authorList>
    </citation>
    <scope>NUCLEOTIDE SEQUENCE [LARGE SCALE GENOMIC DNA]</scope>
    <source>
        <strain evidence="2">cv. Jemalong A17</strain>
    </source>
</reference>
<dbReference type="AlphaFoldDB" id="A0A396J0I0"/>
<dbReference type="Proteomes" id="UP000265566">
    <property type="component" value="Chromosome 3"/>
</dbReference>
<evidence type="ECO:0000313" key="1">
    <source>
        <dbReference type="EMBL" id="RHN71310.1"/>
    </source>
</evidence>
<sequence length="137" mass="16093">MPPPCDEIRRCSFHLQDINSIFSLYQLQCFSSYSYHYHSHTFATLFDPSHHHYSHPSPTQFPIDTSYIPSLPNPSLFLSPVSLPTSFCYHLHSLYSLFERISPCIHRLFYDLLRCSQLLRWVFSDQNLGFSDTCCYS</sequence>
<evidence type="ECO:0000313" key="2">
    <source>
        <dbReference type="Proteomes" id="UP000265566"/>
    </source>
</evidence>
<comment type="caution">
    <text evidence="1">The sequence shown here is derived from an EMBL/GenBank/DDBJ whole genome shotgun (WGS) entry which is preliminary data.</text>
</comment>
<proteinExistence type="predicted"/>
<accession>A0A396J0I0</accession>